<dbReference type="HOGENOM" id="CLU_1837098_0_0_1"/>
<feature type="compositionally biased region" description="Basic and acidic residues" evidence="1">
    <location>
        <begin position="34"/>
        <end position="46"/>
    </location>
</feature>
<keyword evidence="3" id="KW-1185">Reference proteome</keyword>
<dbReference type="AlphaFoldDB" id="E9HN75"/>
<dbReference type="KEGG" id="dpx:DAPPUDRAFT_115993"/>
<gene>
    <name evidence="2" type="ORF">DAPPUDRAFT_115993</name>
</gene>
<name>E9HN75_DAPPU</name>
<organism evidence="2 3">
    <name type="scientific">Daphnia pulex</name>
    <name type="common">Water flea</name>
    <dbReference type="NCBI Taxonomy" id="6669"/>
    <lineage>
        <taxon>Eukaryota</taxon>
        <taxon>Metazoa</taxon>
        <taxon>Ecdysozoa</taxon>
        <taxon>Arthropoda</taxon>
        <taxon>Crustacea</taxon>
        <taxon>Branchiopoda</taxon>
        <taxon>Diplostraca</taxon>
        <taxon>Cladocera</taxon>
        <taxon>Anomopoda</taxon>
        <taxon>Daphniidae</taxon>
        <taxon>Daphnia</taxon>
    </lineage>
</organism>
<feature type="region of interest" description="Disordered" evidence="1">
    <location>
        <begin position="23"/>
        <end position="57"/>
    </location>
</feature>
<evidence type="ECO:0000313" key="3">
    <source>
        <dbReference type="Proteomes" id="UP000000305"/>
    </source>
</evidence>
<reference evidence="2 3" key="1">
    <citation type="journal article" date="2011" name="Science">
        <title>The ecoresponsive genome of Daphnia pulex.</title>
        <authorList>
            <person name="Colbourne J.K."/>
            <person name="Pfrender M.E."/>
            <person name="Gilbert D."/>
            <person name="Thomas W.K."/>
            <person name="Tucker A."/>
            <person name="Oakley T.H."/>
            <person name="Tokishita S."/>
            <person name="Aerts A."/>
            <person name="Arnold G.J."/>
            <person name="Basu M.K."/>
            <person name="Bauer D.J."/>
            <person name="Caceres C.E."/>
            <person name="Carmel L."/>
            <person name="Casola C."/>
            <person name="Choi J.H."/>
            <person name="Detter J.C."/>
            <person name="Dong Q."/>
            <person name="Dusheyko S."/>
            <person name="Eads B.D."/>
            <person name="Frohlich T."/>
            <person name="Geiler-Samerotte K.A."/>
            <person name="Gerlach D."/>
            <person name="Hatcher P."/>
            <person name="Jogdeo S."/>
            <person name="Krijgsveld J."/>
            <person name="Kriventseva E.V."/>
            <person name="Kultz D."/>
            <person name="Laforsch C."/>
            <person name="Lindquist E."/>
            <person name="Lopez J."/>
            <person name="Manak J.R."/>
            <person name="Muller J."/>
            <person name="Pangilinan J."/>
            <person name="Patwardhan R.P."/>
            <person name="Pitluck S."/>
            <person name="Pritham E.J."/>
            <person name="Rechtsteiner A."/>
            <person name="Rho M."/>
            <person name="Rogozin I.B."/>
            <person name="Sakarya O."/>
            <person name="Salamov A."/>
            <person name="Schaack S."/>
            <person name="Shapiro H."/>
            <person name="Shiga Y."/>
            <person name="Skalitzky C."/>
            <person name="Smith Z."/>
            <person name="Souvorov A."/>
            <person name="Sung W."/>
            <person name="Tang Z."/>
            <person name="Tsuchiya D."/>
            <person name="Tu H."/>
            <person name="Vos H."/>
            <person name="Wang M."/>
            <person name="Wolf Y.I."/>
            <person name="Yamagata H."/>
            <person name="Yamada T."/>
            <person name="Ye Y."/>
            <person name="Shaw J.R."/>
            <person name="Andrews J."/>
            <person name="Crease T.J."/>
            <person name="Tang H."/>
            <person name="Lucas S.M."/>
            <person name="Robertson H.M."/>
            <person name="Bork P."/>
            <person name="Koonin E.V."/>
            <person name="Zdobnov E.M."/>
            <person name="Grigoriev I.V."/>
            <person name="Lynch M."/>
            <person name="Boore J.L."/>
        </authorList>
    </citation>
    <scope>NUCLEOTIDE SEQUENCE [LARGE SCALE GENOMIC DNA]</scope>
</reference>
<accession>E9HN75</accession>
<evidence type="ECO:0000313" key="2">
    <source>
        <dbReference type="EMBL" id="EFX66808.1"/>
    </source>
</evidence>
<proteinExistence type="predicted"/>
<dbReference type="Proteomes" id="UP000000305">
    <property type="component" value="Unassembled WGS sequence"/>
</dbReference>
<protein>
    <submittedName>
        <fullName evidence="2">Uncharacterized protein</fullName>
    </submittedName>
</protein>
<dbReference type="InParanoid" id="E9HN75"/>
<dbReference type="EMBL" id="GL732694">
    <property type="protein sequence ID" value="EFX66808.1"/>
    <property type="molecule type" value="Genomic_DNA"/>
</dbReference>
<evidence type="ECO:0000256" key="1">
    <source>
        <dbReference type="SAM" id="MobiDB-lite"/>
    </source>
</evidence>
<sequence length="140" mass="15443">MTQSLMTQQPASPPDVYSIAVMTKSSSKDASLPHGREQKGCWRNPDRIIGQSPKSYGESWSHCTAGRKKNQECDQVGSSVSSKTVLAKCEGEVRQVKSEWETSGRKDAKCGGVISYLELWIGGRITKKTLPHQMDLVTNE</sequence>